<comment type="caution">
    <text evidence="7">The sequence shown here is derived from an EMBL/GenBank/DDBJ whole genome shotgun (WGS) entry which is preliminary data.</text>
</comment>
<evidence type="ECO:0000313" key="7">
    <source>
        <dbReference type="EMBL" id="OEY69266.1"/>
    </source>
</evidence>
<feature type="transmembrane region" description="Helical" evidence="5">
    <location>
        <begin position="133"/>
        <end position="152"/>
    </location>
</feature>
<accession>A0A1E7Q547</accession>
<evidence type="ECO:0000256" key="5">
    <source>
        <dbReference type="SAM" id="Phobius"/>
    </source>
</evidence>
<feature type="transmembrane region" description="Helical" evidence="5">
    <location>
        <begin position="74"/>
        <end position="98"/>
    </location>
</feature>
<dbReference type="RefSeq" id="WP_070048832.1">
    <property type="nucleotide sequence ID" value="NZ_CBCSDO010000006.1"/>
</dbReference>
<keyword evidence="4 5" id="KW-0472">Membrane</keyword>
<proteinExistence type="predicted"/>
<dbReference type="OrthoDB" id="9808452at2"/>
<dbReference type="InterPro" id="IPR006977">
    <property type="entry name" value="Yip1_dom"/>
</dbReference>
<sequence>MILNHLWGLYAHPKQEWHTIDTRHESLRYSMIHIMLIALIPALCAYYSAVHLGWSIGAGDRITLTADSARIMALGMYVALIAGVFILGFIANWMALTFGAKPSHTQTLELAAYTATPMFMVGFAGLYPELWVVVVAGLVGLTYSVYLLYVGVPIIMHIPEDRGFIYASSVVTAGLVLLVCILAGTAILWHNGLGPAFSH</sequence>
<protein>
    <recommendedName>
        <fullName evidence="6">Yip1 domain-containing protein</fullName>
    </recommendedName>
</protein>
<feature type="transmembrane region" description="Helical" evidence="5">
    <location>
        <begin position="32"/>
        <end position="54"/>
    </location>
</feature>
<gene>
    <name evidence="7" type="ORF">BI198_06535</name>
</gene>
<dbReference type="AlphaFoldDB" id="A0A1E7Q547"/>
<evidence type="ECO:0000259" key="6">
    <source>
        <dbReference type="Pfam" id="PF04893"/>
    </source>
</evidence>
<dbReference type="GO" id="GO:0016020">
    <property type="term" value="C:membrane"/>
    <property type="evidence" value="ECO:0007669"/>
    <property type="project" value="UniProtKB-SubCell"/>
</dbReference>
<keyword evidence="8" id="KW-1185">Reference proteome</keyword>
<evidence type="ECO:0000256" key="3">
    <source>
        <dbReference type="ARBA" id="ARBA00022989"/>
    </source>
</evidence>
<feature type="domain" description="Yip1" evidence="6">
    <location>
        <begin position="7"/>
        <end position="181"/>
    </location>
</feature>
<organism evidence="7 8">
    <name type="scientific">Rheinheimera salexigens</name>
    <dbReference type="NCBI Taxonomy" id="1628148"/>
    <lineage>
        <taxon>Bacteria</taxon>
        <taxon>Pseudomonadati</taxon>
        <taxon>Pseudomonadota</taxon>
        <taxon>Gammaproteobacteria</taxon>
        <taxon>Chromatiales</taxon>
        <taxon>Chromatiaceae</taxon>
        <taxon>Rheinheimera</taxon>
    </lineage>
</organism>
<evidence type="ECO:0000256" key="4">
    <source>
        <dbReference type="ARBA" id="ARBA00023136"/>
    </source>
</evidence>
<keyword evidence="2 5" id="KW-0812">Transmembrane</keyword>
<name>A0A1E7Q547_9GAMM</name>
<comment type="subcellular location">
    <subcellularLocation>
        <location evidence="1">Membrane</location>
        <topology evidence="1">Multi-pass membrane protein</topology>
    </subcellularLocation>
</comment>
<dbReference type="STRING" id="1628148.BI198_06535"/>
<keyword evidence="3 5" id="KW-1133">Transmembrane helix</keyword>
<evidence type="ECO:0000313" key="8">
    <source>
        <dbReference type="Proteomes" id="UP000242258"/>
    </source>
</evidence>
<dbReference type="EMBL" id="MKEK01000001">
    <property type="protein sequence ID" value="OEY69266.1"/>
    <property type="molecule type" value="Genomic_DNA"/>
</dbReference>
<evidence type="ECO:0000256" key="2">
    <source>
        <dbReference type="ARBA" id="ARBA00022692"/>
    </source>
</evidence>
<evidence type="ECO:0000256" key="1">
    <source>
        <dbReference type="ARBA" id="ARBA00004141"/>
    </source>
</evidence>
<feature type="transmembrane region" description="Helical" evidence="5">
    <location>
        <begin position="164"/>
        <end position="189"/>
    </location>
</feature>
<dbReference type="Pfam" id="PF04893">
    <property type="entry name" value="Yip1"/>
    <property type="match status" value="1"/>
</dbReference>
<reference evidence="8" key="1">
    <citation type="submission" date="2016-09" db="EMBL/GenBank/DDBJ databases">
        <authorList>
            <person name="Wan X."/>
            <person name="Hou S."/>
        </authorList>
    </citation>
    <scope>NUCLEOTIDE SEQUENCE [LARGE SCALE GENOMIC DNA]</scope>
    <source>
        <strain evidence="8">KH87</strain>
    </source>
</reference>
<dbReference type="Proteomes" id="UP000242258">
    <property type="component" value="Unassembled WGS sequence"/>
</dbReference>